<keyword evidence="3" id="KW-1185">Reference proteome</keyword>
<dbReference type="EMBL" id="LIAE01010304">
    <property type="protein sequence ID" value="PAV63479.1"/>
    <property type="molecule type" value="Genomic_DNA"/>
</dbReference>
<dbReference type="AlphaFoldDB" id="A0A2A2JPL4"/>
<dbReference type="InterPro" id="IPR016187">
    <property type="entry name" value="CTDL_fold"/>
</dbReference>
<gene>
    <name evidence="2" type="ORF">WR25_01433</name>
</gene>
<proteinExistence type="predicted"/>
<organism evidence="2 3">
    <name type="scientific">Diploscapter pachys</name>
    <dbReference type="NCBI Taxonomy" id="2018661"/>
    <lineage>
        <taxon>Eukaryota</taxon>
        <taxon>Metazoa</taxon>
        <taxon>Ecdysozoa</taxon>
        <taxon>Nematoda</taxon>
        <taxon>Chromadorea</taxon>
        <taxon>Rhabditida</taxon>
        <taxon>Rhabditina</taxon>
        <taxon>Rhabditomorpha</taxon>
        <taxon>Rhabditoidea</taxon>
        <taxon>Rhabditidae</taxon>
        <taxon>Diploscapter</taxon>
    </lineage>
</organism>
<dbReference type="Pfam" id="PF00059">
    <property type="entry name" value="Lectin_C"/>
    <property type="match status" value="1"/>
</dbReference>
<name>A0A2A2JPL4_9BILA</name>
<dbReference type="InterPro" id="IPR001304">
    <property type="entry name" value="C-type_lectin-like"/>
</dbReference>
<dbReference type="Proteomes" id="UP000218231">
    <property type="component" value="Unassembled WGS sequence"/>
</dbReference>
<comment type="caution">
    <text evidence="2">The sequence shown here is derived from an EMBL/GenBank/DDBJ whole genome shotgun (WGS) entry which is preliminary data.</text>
</comment>
<dbReference type="OrthoDB" id="5826661at2759"/>
<protein>
    <recommendedName>
        <fullName evidence="1">C-type lectin domain-containing protein</fullName>
    </recommendedName>
</protein>
<reference evidence="2 3" key="1">
    <citation type="journal article" date="2017" name="Curr. Biol.">
        <title>Genome architecture and evolution of a unichromosomal asexual nematode.</title>
        <authorList>
            <person name="Fradin H."/>
            <person name="Zegar C."/>
            <person name="Gutwein M."/>
            <person name="Lucas J."/>
            <person name="Kovtun M."/>
            <person name="Corcoran D."/>
            <person name="Baugh L.R."/>
            <person name="Kiontke K."/>
            <person name="Gunsalus K."/>
            <person name="Fitch D.H."/>
            <person name="Piano F."/>
        </authorList>
    </citation>
    <scope>NUCLEOTIDE SEQUENCE [LARGE SCALE GENOMIC DNA]</scope>
    <source>
        <strain evidence="2">PF1309</strain>
    </source>
</reference>
<feature type="domain" description="C-type lectin" evidence="1">
    <location>
        <begin position="14"/>
        <end position="135"/>
    </location>
</feature>
<dbReference type="PANTHER" id="PTHR22803">
    <property type="entry name" value="MANNOSE, PHOSPHOLIPASE, LECTIN RECEPTOR RELATED"/>
    <property type="match status" value="1"/>
</dbReference>
<evidence type="ECO:0000259" key="1">
    <source>
        <dbReference type="PROSITE" id="PS50041"/>
    </source>
</evidence>
<dbReference type="InterPro" id="IPR016186">
    <property type="entry name" value="C-type_lectin-like/link_sf"/>
</dbReference>
<evidence type="ECO:0000313" key="3">
    <source>
        <dbReference type="Proteomes" id="UP000218231"/>
    </source>
</evidence>
<dbReference type="InterPro" id="IPR050111">
    <property type="entry name" value="C-type_lectin/snaclec_domain"/>
</dbReference>
<dbReference type="Gene3D" id="3.10.100.10">
    <property type="entry name" value="Mannose-Binding Protein A, subunit A"/>
    <property type="match status" value="1"/>
</dbReference>
<dbReference type="PROSITE" id="PS50041">
    <property type="entry name" value="C_TYPE_LECTIN_2"/>
    <property type="match status" value="1"/>
</dbReference>
<evidence type="ECO:0000313" key="2">
    <source>
        <dbReference type="EMBL" id="PAV63479.1"/>
    </source>
</evidence>
<accession>A0A2A2JPL4</accession>
<dbReference type="SUPFAM" id="SSF56436">
    <property type="entry name" value="C-type lectin-like"/>
    <property type="match status" value="1"/>
</dbReference>
<dbReference type="SMART" id="SM00034">
    <property type="entry name" value="CLECT"/>
    <property type="match status" value="1"/>
</dbReference>
<dbReference type="STRING" id="2018661.A0A2A2JPL4"/>
<dbReference type="CDD" id="cd00037">
    <property type="entry name" value="CLECT"/>
    <property type="match status" value="1"/>
</dbReference>
<sequence>MDRAHEIKESIFKQTYRCYRFLMSDESQVGSFNQAEEYCQSIGYHLVSIHSAFESSFLLQMAQKEFGIDATIGQFFIGLNTSDGENWSWTDGSDFGYYNWKSGQPTKGYLCAVMDTQNGQWEAYKCSTASFFVCAGDSHTVTPQSCPEANRTFFGDLAVVFENIDYKLQATLDITTYIQYSMFSYAGNSYQLGYDKFDNRATQLALVPYPKTELFQLFDPMVYGFFLSEIKTFREDYEMVKTIMIANSLKANNYTILTISFESDQDLSGLASDPSMAFKISSRDDYDPVSKQIGQILCKNEN</sequence>